<accession>A0ABN3CIT4</accession>
<feature type="transmembrane region" description="Helical" evidence="6">
    <location>
        <begin position="286"/>
        <end position="309"/>
    </location>
</feature>
<dbReference type="InterPro" id="IPR011701">
    <property type="entry name" value="MFS"/>
</dbReference>
<evidence type="ECO:0000256" key="6">
    <source>
        <dbReference type="SAM" id="Phobius"/>
    </source>
</evidence>
<feature type="transmembrane region" description="Helical" evidence="6">
    <location>
        <begin position="442"/>
        <end position="459"/>
    </location>
</feature>
<feature type="transmembrane region" description="Helical" evidence="6">
    <location>
        <begin position="413"/>
        <end position="436"/>
    </location>
</feature>
<dbReference type="Gene3D" id="1.20.1250.20">
    <property type="entry name" value="MFS general substrate transporter like domains"/>
    <property type="match status" value="2"/>
</dbReference>
<evidence type="ECO:0000313" key="9">
    <source>
        <dbReference type="Proteomes" id="UP001499843"/>
    </source>
</evidence>
<feature type="region of interest" description="Disordered" evidence="5">
    <location>
        <begin position="461"/>
        <end position="483"/>
    </location>
</feature>
<feature type="transmembrane region" description="Helical" evidence="6">
    <location>
        <begin position="112"/>
        <end position="136"/>
    </location>
</feature>
<evidence type="ECO:0000256" key="4">
    <source>
        <dbReference type="ARBA" id="ARBA00023136"/>
    </source>
</evidence>
<keyword evidence="2 6" id="KW-0812">Transmembrane</keyword>
<comment type="subcellular location">
    <subcellularLocation>
        <location evidence="1">Cell membrane</location>
        <topology evidence="1">Multi-pass membrane protein</topology>
    </subcellularLocation>
</comment>
<feature type="transmembrane region" description="Helical" evidence="6">
    <location>
        <begin position="352"/>
        <end position="372"/>
    </location>
</feature>
<evidence type="ECO:0000313" key="8">
    <source>
        <dbReference type="EMBL" id="GAA2209376.1"/>
    </source>
</evidence>
<keyword evidence="3 6" id="KW-1133">Transmembrane helix</keyword>
<name>A0ABN3CIT4_9ACTN</name>
<dbReference type="PANTHER" id="PTHR23527:SF1">
    <property type="entry name" value="BLL3282 PROTEIN"/>
    <property type="match status" value="1"/>
</dbReference>
<evidence type="ECO:0000256" key="2">
    <source>
        <dbReference type="ARBA" id="ARBA00022692"/>
    </source>
</evidence>
<evidence type="ECO:0000256" key="1">
    <source>
        <dbReference type="ARBA" id="ARBA00004651"/>
    </source>
</evidence>
<keyword evidence="4 6" id="KW-0472">Membrane</keyword>
<dbReference type="RefSeq" id="WP_344478543.1">
    <property type="nucleotide sequence ID" value="NZ_BAAAQX010000012.1"/>
</dbReference>
<feature type="transmembrane region" description="Helical" evidence="6">
    <location>
        <begin position="378"/>
        <end position="401"/>
    </location>
</feature>
<evidence type="ECO:0000259" key="7">
    <source>
        <dbReference type="PROSITE" id="PS50850"/>
    </source>
</evidence>
<dbReference type="InterPro" id="IPR020846">
    <property type="entry name" value="MFS_dom"/>
</dbReference>
<comment type="caution">
    <text evidence="8">The sequence shown here is derived from an EMBL/GenBank/DDBJ whole genome shotgun (WGS) entry which is preliminary data.</text>
</comment>
<dbReference type="Proteomes" id="UP001499843">
    <property type="component" value="Unassembled WGS sequence"/>
</dbReference>
<dbReference type="InterPro" id="IPR052952">
    <property type="entry name" value="MFS-Transporter"/>
</dbReference>
<feature type="transmembrane region" description="Helical" evidence="6">
    <location>
        <begin position="321"/>
        <end position="340"/>
    </location>
</feature>
<feature type="domain" description="Major facilitator superfamily (MFS) profile" evidence="7">
    <location>
        <begin position="20"/>
        <end position="466"/>
    </location>
</feature>
<reference evidence="8 9" key="1">
    <citation type="journal article" date="2019" name="Int. J. Syst. Evol. Microbiol.">
        <title>The Global Catalogue of Microorganisms (GCM) 10K type strain sequencing project: providing services to taxonomists for standard genome sequencing and annotation.</title>
        <authorList>
            <consortium name="The Broad Institute Genomics Platform"/>
            <consortium name="The Broad Institute Genome Sequencing Center for Infectious Disease"/>
            <person name="Wu L."/>
            <person name="Ma J."/>
        </authorList>
    </citation>
    <scope>NUCLEOTIDE SEQUENCE [LARGE SCALE GENOMIC DNA]</scope>
    <source>
        <strain evidence="8 9">JCM 16114</strain>
    </source>
</reference>
<feature type="transmembrane region" description="Helical" evidence="6">
    <location>
        <begin position="181"/>
        <end position="201"/>
    </location>
</feature>
<feature type="transmembrane region" description="Helical" evidence="6">
    <location>
        <begin position="56"/>
        <end position="75"/>
    </location>
</feature>
<keyword evidence="9" id="KW-1185">Reference proteome</keyword>
<evidence type="ECO:0000256" key="5">
    <source>
        <dbReference type="SAM" id="MobiDB-lite"/>
    </source>
</evidence>
<dbReference type="Pfam" id="PF07690">
    <property type="entry name" value="MFS_1"/>
    <property type="match status" value="1"/>
</dbReference>
<dbReference type="InterPro" id="IPR036259">
    <property type="entry name" value="MFS_trans_sf"/>
</dbReference>
<protein>
    <recommendedName>
        <fullName evidence="7">Major facilitator superfamily (MFS) profile domain-containing protein</fullName>
    </recommendedName>
</protein>
<dbReference type="EMBL" id="BAAAQX010000012">
    <property type="protein sequence ID" value="GAA2209376.1"/>
    <property type="molecule type" value="Genomic_DNA"/>
</dbReference>
<feature type="transmembrane region" description="Helical" evidence="6">
    <location>
        <begin position="157"/>
        <end position="175"/>
    </location>
</feature>
<gene>
    <name evidence="8" type="ORF">GCM10009850_048340</name>
</gene>
<sequence length="483" mass="49423">MTTLRRSRNQPGHGPRHRWVVLAVGVGAQAAFAAMFSGIPVTGVVMRSGYHLSTEALGLVLACLGLGVAASDIVWGLLTDRFGDRRVLLTGLTSTGALLAVMAAAVTPSDGAGVALLALCLAIAGALGGSVNGASGRAVMTWFGEGERGFAMSIRQTAIPVGGAVGVALLPWLAASYGFRAAYAVPAAFCLLAAAATWRWLHDPTPPTAQATGTLATTPALRTPATVTPATVTPATVTPATVTAVEPVTTTPATRVPAPALLTAPAPTTPQHSGRRPASPLRRWDVWRLALAGALLTVPQFAVLSFTAIFLHDVKHEGTTLASLTIVIAQLGGGAARIWTGRRTDRTGTRRTHIRAIGALAGVAMAGAAVLTDAPTPLAVTALAIGGILANSWHGVAYTEIAAMAGADRAGTALGLLGTTLFATGFLTPLLIPLVIAHTSWATVWALAALASLLAIPLSPGEPKSPRRRHSATTPRRAEVRAR</sequence>
<evidence type="ECO:0000256" key="3">
    <source>
        <dbReference type="ARBA" id="ARBA00022989"/>
    </source>
</evidence>
<proteinExistence type="predicted"/>
<dbReference type="PANTHER" id="PTHR23527">
    <property type="entry name" value="BLL3282 PROTEIN"/>
    <property type="match status" value="1"/>
</dbReference>
<dbReference type="PROSITE" id="PS50850">
    <property type="entry name" value="MFS"/>
    <property type="match status" value="1"/>
</dbReference>
<feature type="transmembrane region" description="Helical" evidence="6">
    <location>
        <begin position="87"/>
        <end position="106"/>
    </location>
</feature>
<dbReference type="SUPFAM" id="SSF103473">
    <property type="entry name" value="MFS general substrate transporter"/>
    <property type="match status" value="1"/>
</dbReference>
<feature type="transmembrane region" description="Helical" evidence="6">
    <location>
        <begin position="20"/>
        <end position="44"/>
    </location>
</feature>
<organism evidence="8 9">
    <name type="scientific">Nonomuraea monospora</name>
    <dbReference type="NCBI Taxonomy" id="568818"/>
    <lineage>
        <taxon>Bacteria</taxon>
        <taxon>Bacillati</taxon>
        <taxon>Actinomycetota</taxon>
        <taxon>Actinomycetes</taxon>
        <taxon>Streptosporangiales</taxon>
        <taxon>Streptosporangiaceae</taxon>
        <taxon>Nonomuraea</taxon>
    </lineage>
</organism>